<keyword evidence="2" id="KW-1133">Transmembrane helix</keyword>
<dbReference type="Proteomes" id="UP001232148">
    <property type="component" value="Unassembled WGS sequence"/>
</dbReference>
<protein>
    <submittedName>
        <fullName evidence="3">Uncharacterized protein</fullName>
    </submittedName>
</protein>
<feature type="compositionally biased region" description="Basic and acidic residues" evidence="1">
    <location>
        <begin position="235"/>
        <end position="246"/>
    </location>
</feature>
<feature type="transmembrane region" description="Helical" evidence="2">
    <location>
        <begin position="30"/>
        <end position="49"/>
    </location>
</feature>
<accession>A0AAD9H749</accession>
<evidence type="ECO:0000313" key="3">
    <source>
        <dbReference type="EMBL" id="KAK2022809.1"/>
    </source>
</evidence>
<feature type="transmembrane region" description="Helical" evidence="2">
    <location>
        <begin position="153"/>
        <end position="178"/>
    </location>
</feature>
<dbReference type="AlphaFoldDB" id="A0AAD9H749"/>
<gene>
    <name evidence="3" type="ORF">LX32DRAFT_178895</name>
</gene>
<proteinExistence type="predicted"/>
<comment type="caution">
    <text evidence="3">The sequence shown here is derived from an EMBL/GenBank/DDBJ whole genome shotgun (WGS) entry which is preliminary data.</text>
</comment>
<name>A0AAD9H749_9PEZI</name>
<keyword evidence="2" id="KW-0472">Membrane</keyword>
<sequence>MIARTLNVPYDSYTGRYLAVRTLESISVPIQHVGAAAVFLSLFYLARILALSQPDETSKGRGQKWAHGAAVWVILASLTAMILSFSVWAARVPYDGSSDRDLSSYIRGIVSFSLEAALYATDIICAICVLVYIVKTRKKVLGTPLRKASDIMLAAGILWLARVVWLVVSIILSSFVVSPYASDEVGYFKLFLDVFLDCYLMFVVLVLLFVLATSEKYALAQPEQPQEPQEQEQEQEQRTKNMEQVV</sequence>
<evidence type="ECO:0000256" key="2">
    <source>
        <dbReference type="SAM" id="Phobius"/>
    </source>
</evidence>
<dbReference type="EMBL" id="MU843025">
    <property type="protein sequence ID" value="KAK2022809.1"/>
    <property type="molecule type" value="Genomic_DNA"/>
</dbReference>
<feature type="region of interest" description="Disordered" evidence="1">
    <location>
        <begin position="221"/>
        <end position="246"/>
    </location>
</feature>
<evidence type="ECO:0000256" key="1">
    <source>
        <dbReference type="SAM" id="MobiDB-lite"/>
    </source>
</evidence>
<feature type="transmembrane region" description="Helical" evidence="2">
    <location>
        <begin position="190"/>
        <end position="212"/>
    </location>
</feature>
<organism evidence="3 4">
    <name type="scientific">Colletotrichum zoysiae</name>
    <dbReference type="NCBI Taxonomy" id="1216348"/>
    <lineage>
        <taxon>Eukaryota</taxon>
        <taxon>Fungi</taxon>
        <taxon>Dikarya</taxon>
        <taxon>Ascomycota</taxon>
        <taxon>Pezizomycotina</taxon>
        <taxon>Sordariomycetes</taxon>
        <taxon>Hypocreomycetidae</taxon>
        <taxon>Glomerellales</taxon>
        <taxon>Glomerellaceae</taxon>
        <taxon>Colletotrichum</taxon>
        <taxon>Colletotrichum graminicola species complex</taxon>
    </lineage>
</organism>
<evidence type="ECO:0000313" key="4">
    <source>
        <dbReference type="Proteomes" id="UP001232148"/>
    </source>
</evidence>
<keyword evidence="2" id="KW-0812">Transmembrane</keyword>
<reference evidence="3" key="1">
    <citation type="submission" date="2021-06" db="EMBL/GenBank/DDBJ databases">
        <title>Comparative genomics, transcriptomics and evolutionary studies reveal genomic signatures of adaptation to plant cell wall in hemibiotrophic fungi.</title>
        <authorList>
            <consortium name="DOE Joint Genome Institute"/>
            <person name="Baroncelli R."/>
            <person name="Diaz J.F."/>
            <person name="Benocci T."/>
            <person name="Peng M."/>
            <person name="Battaglia E."/>
            <person name="Haridas S."/>
            <person name="Andreopoulos W."/>
            <person name="Labutti K."/>
            <person name="Pangilinan J."/>
            <person name="Floch G.L."/>
            <person name="Makela M.R."/>
            <person name="Henrissat B."/>
            <person name="Grigoriev I.V."/>
            <person name="Crouch J.A."/>
            <person name="De Vries R.P."/>
            <person name="Sukno S.A."/>
            <person name="Thon M.R."/>
        </authorList>
    </citation>
    <scope>NUCLEOTIDE SEQUENCE</scope>
    <source>
        <strain evidence="3">MAFF235873</strain>
    </source>
</reference>
<feature type="transmembrane region" description="Helical" evidence="2">
    <location>
        <begin position="109"/>
        <end position="133"/>
    </location>
</feature>
<feature type="transmembrane region" description="Helical" evidence="2">
    <location>
        <begin position="69"/>
        <end position="89"/>
    </location>
</feature>
<keyword evidence="4" id="KW-1185">Reference proteome</keyword>